<keyword evidence="1" id="KW-0472">Membrane</keyword>
<dbReference type="EMBL" id="NMVR01000001">
    <property type="protein sequence ID" value="PJG41733.1"/>
    <property type="molecule type" value="Genomic_DNA"/>
</dbReference>
<accession>A0AAP8GR94</accession>
<keyword evidence="1" id="KW-1133">Transmembrane helix</keyword>
<feature type="transmembrane region" description="Helical" evidence="1">
    <location>
        <begin position="6"/>
        <end position="28"/>
    </location>
</feature>
<evidence type="ECO:0000313" key="3">
    <source>
        <dbReference type="Proteomes" id="UP000231328"/>
    </source>
</evidence>
<gene>
    <name evidence="2" type="ORF">CGZ54_00155</name>
</gene>
<comment type="caution">
    <text evidence="2">The sequence shown here is derived from an EMBL/GenBank/DDBJ whole genome shotgun (WGS) entry which is preliminary data.</text>
</comment>
<protein>
    <submittedName>
        <fullName evidence="2">Uncharacterized protein</fullName>
    </submittedName>
</protein>
<dbReference type="AlphaFoldDB" id="A0AAP8GR94"/>
<organism evidence="2 3">
    <name type="scientific">Enterobacter hormaechei</name>
    <dbReference type="NCBI Taxonomy" id="158836"/>
    <lineage>
        <taxon>Bacteria</taxon>
        <taxon>Pseudomonadati</taxon>
        <taxon>Pseudomonadota</taxon>
        <taxon>Gammaproteobacteria</taxon>
        <taxon>Enterobacterales</taxon>
        <taxon>Enterobacteriaceae</taxon>
        <taxon>Enterobacter</taxon>
        <taxon>Enterobacter cloacae complex</taxon>
    </lineage>
</organism>
<keyword evidence="1" id="KW-0812">Transmembrane</keyword>
<reference evidence="2 3" key="1">
    <citation type="submission" date="2017-07" db="EMBL/GenBank/DDBJ databases">
        <title>Draft genome sequence of Enterobacter cloacae ST128, a clinical strain coproducing KPC-2 and NDM-1 carbapenemases.</title>
        <authorList>
            <person name="Li X."/>
        </authorList>
    </citation>
    <scope>NUCLEOTIDE SEQUENCE [LARGE SCALE GENOMIC DNA]</scope>
    <source>
        <strain evidence="2 3">HBY</strain>
    </source>
</reference>
<name>A0AAP8GR94_9ENTR</name>
<sequence>MHSIFPLWVTDVATIATLVGFFMTLWVVRTTNHLKDKFKGRVRIPEISEDLNVSASKIAELLRKREGQGNWDAIKDDVSKEIGDCIPLIESLIDKVNSGDKSSVIMLMDKFAPKCGFLRRRKKITGLDQNLAWDLYSELTSLIKRLEQIQKDMRFDI</sequence>
<evidence type="ECO:0000256" key="1">
    <source>
        <dbReference type="SAM" id="Phobius"/>
    </source>
</evidence>
<evidence type="ECO:0000313" key="2">
    <source>
        <dbReference type="EMBL" id="PJG41733.1"/>
    </source>
</evidence>
<proteinExistence type="predicted"/>
<dbReference type="Proteomes" id="UP000231328">
    <property type="component" value="Unassembled WGS sequence"/>
</dbReference>